<comment type="caution">
    <text evidence="2">The sequence shown here is derived from an EMBL/GenBank/DDBJ whole genome shotgun (WGS) entry which is preliminary data.</text>
</comment>
<dbReference type="EMBL" id="JACHBQ010000001">
    <property type="protein sequence ID" value="MBB5643376.1"/>
    <property type="molecule type" value="Genomic_DNA"/>
</dbReference>
<proteinExistence type="predicted"/>
<keyword evidence="1" id="KW-1133">Transmembrane helix</keyword>
<feature type="transmembrane region" description="Helical" evidence="1">
    <location>
        <begin position="46"/>
        <end position="64"/>
    </location>
</feature>
<evidence type="ECO:0000313" key="3">
    <source>
        <dbReference type="EMBL" id="MBB5643376.1"/>
    </source>
</evidence>
<evidence type="ECO:0000313" key="2">
    <source>
        <dbReference type="EMBL" id="KGJ71920.1"/>
    </source>
</evidence>
<keyword evidence="1" id="KW-0472">Membrane</keyword>
<gene>
    <name evidence="3" type="ORF">BJ997_003924</name>
    <name evidence="2" type="ORF">GY21_18835</name>
</gene>
<accession>A0A099J186</accession>
<feature type="transmembrane region" description="Helical" evidence="1">
    <location>
        <begin position="70"/>
        <end position="93"/>
    </location>
</feature>
<dbReference type="Proteomes" id="UP000029864">
    <property type="component" value="Unassembled WGS sequence"/>
</dbReference>
<evidence type="ECO:0000313" key="5">
    <source>
        <dbReference type="Proteomes" id="UP000561726"/>
    </source>
</evidence>
<name>A0A099J186_9MICO</name>
<evidence type="ECO:0000256" key="1">
    <source>
        <dbReference type="SAM" id="Phobius"/>
    </source>
</evidence>
<keyword evidence="4" id="KW-1185">Reference proteome</keyword>
<dbReference type="STRING" id="1001240.GY21_18835"/>
<dbReference type="OrthoDB" id="4966430at2"/>
<protein>
    <submittedName>
        <fullName evidence="2">Uncharacterized protein</fullName>
    </submittedName>
</protein>
<feature type="transmembrane region" description="Helical" evidence="1">
    <location>
        <begin position="18"/>
        <end position="34"/>
    </location>
</feature>
<dbReference type="RefSeq" id="WP_035839665.1">
    <property type="nucleotide sequence ID" value="NZ_JACHBQ010000001.1"/>
</dbReference>
<dbReference type="EMBL" id="JPXF01000115">
    <property type="protein sequence ID" value="KGJ71920.1"/>
    <property type="molecule type" value="Genomic_DNA"/>
</dbReference>
<dbReference type="Proteomes" id="UP000561726">
    <property type="component" value="Unassembled WGS sequence"/>
</dbReference>
<evidence type="ECO:0000313" key="4">
    <source>
        <dbReference type="Proteomes" id="UP000029864"/>
    </source>
</evidence>
<reference evidence="2 4" key="1">
    <citation type="submission" date="2014-08" db="EMBL/GenBank/DDBJ databases">
        <authorList>
            <person name="Sisinthy S."/>
        </authorList>
    </citation>
    <scope>NUCLEOTIDE SEQUENCE [LARGE SCALE GENOMIC DNA]</scope>
    <source>
        <strain evidence="2 4">RuG17</strain>
    </source>
</reference>
<sequence length="96" mass="10106">MTSSEATRAGATAGRRPIVTWSLMSLAVAVVALMPDWTGSGDARPLWIFAVPVVLGFIGAAFAVRASHPWWAVVSALWGFALIQVLVVMVTLISGP</sequence>
<keyword evidence="1" id="KW-0812">Transmembrane</keyword>
<dbReference type="AlphaFoldDB" id="A0A099J186"/>
<dbReference type="eggNOG" id="ENOG50324TV">
    <property type="taxonomic scope" value="Bacteria"/>
</dbReference>
<reference evidence="3 5" key="2">
    <citation type="submission" date="2020-08" db="EMBL/GenBank/DDBJ databases">
        <title>Sequencing the genomes of 1000 actinobacteria strains.</title>
        <authorList>
            <person name="Klenk H.-P."/>
        </authorList>
    </citation>
    <scope>NUCLEOTIDE SEQUENCE [LARGE SCALE GENOMIC DNA]</scope>
    <source>
        <strain evidence="3 5">DSM 21065</strain>
    </source>
</reference>
<organism evidence="2 4">
    <name type="scientific">Cryobacterium roopkundense</name>
    <dbReference type="NCBI Taxonomy" id="1001240"/>
    <lineage>
        <taxon>Bacteria</taxon>
        <taxon>Bacillati</taxon>
        <taxon>Actinomycetota</taxon>
        <taxon>Actinomycetes</taxon>
        <taxon>Micrococcales</taxon>
        <taxon>Microbacteriaceae</taxon>
        <taxon>Cryobacterium</taxon>
    </lineage>
</organism>